<dbReference type="SUPFAM" id="SSF50249">
    <property type="entry name" value="Nucleic acid-binding proteins"/>
    <property type="match status" value="1"/>
</dbReference>
<evidence type="ECO:0000256" key="3">
    <source>
        <dbReference type="SAM" id="MobiDB-lite"/>
    </source>
</evidence>
<dbReference type="Gene3D" id="2.40.50.140">
    <property type="entry name" value="Nucleic acid-binding proteins"/>
    <property type="match status" value="1"/>
</dbReference>
<evidence type="ECO:0000313" key="4">
    <source>
        <dbReference type="EMBL" id="KAL3686865.1"/>
    </source>
</evidence>
<evidence type="ECO:0000313" key="5">
    <source>
        <dbReference type="Proteomes" id="UP001633002"/>
    </source>
</evidence>
<dbReference type="GO" id="GO:0003677">
    <property type="term" value="F:DNA binding"/>
    <property type="evidence" value="ECO:0007669"/>
    <property type="project" value="UniProtKB-UniRule"/>
</dbReference>
<dbReference type="PROSITE" id="PS50935">
    <property type="entry name" value="SSB"/>
    <property type="match status" value="1"/>
</dbReference>
<dbReference type="PANTHER" id="PTHR10302:SF16">
    <property type="entry name" value="NUCLEIC ACID-BINDING, OB-FOLD-LIKE PROTEIN"/>
    <property type="match status" value="1"/>
</dbReference>
<gene>
    <name evidence="4" type="ORF">R1sor_013174</name>
</gene>
<organism evidence="4 5">
    <name type="scientific">Riccia sorocarpa</name>
    <dbReference type="NCBI Taxonomy" id="122646"/>
    <lineage>
        <taxon>Eukaryota</taxon>
        <taxon>Viridiplantae</taxon>
        <taxon>Streptophyta</taxon>
        <taxon>Embryophyta</taxon>
        <taxon>Marchantiophyta</taxon>
        <taxon>Marchantiopsida</taxon>
        <taxon>Marchantiidae</taxon>
        <taxon>Marchantiales</taxon>
        <taxon>Ricciaceae</taxon>
        <taxon>Riccia</taxon>
    </lineage>
</organism>
<dbReference type="PANTHER" id="PTHR10302">
    <property type="entry name" value="SINGLE-STRANDED DNA-BINDING PROTEIN"/>
    <property type="match status" value="1"/>
</dbReference>
<feature type="region of interest" description="Disordered" evidence="3">
    <location>
        <begin position="235"/>
        <end position="262"/>
    </location>
</feature>
<feature type="compositionally biased region" description="Basic and acidic residues" evidence="3">
    <location>
        <begin position="248"/>
        <end position="262"/>
    </location>
</feature>
<dbReference type="Pfam" id="PF00436">
    <property type="entry name" value="SSB"/>
    <property type="match status" value="1"/>
</dbReference>
<reference evidence="4 5" key="1">
    <citation type="submission" date="2024-09" db="EMBL/GenBank/DDBJ databases">
        <title>Chromosome-scale assembly of Riccia sorocarpa.</title>
        <authorList>
            <person name="Paukszto L."/>
        </authorList>
    </citation>
    <scope>NUCLEOTIDE SEQUENCE [LARGE SCALE GENOMIC DNA]</scope>
    <source>
        <strain evidence="4">LP-2024</strain>
        <tissue evidence="4">Aerial parts of the thallus</tissue>
    </source>
</reference>
<feature type="compositionally biased region" description="Polar residues" evidence="3">
    <location>
        <begin position="71"/>
        <end position="93"/>
    </location>
</feature>
<dbReference type="AlphaFoldDB" id="A0ABD3H5R9"/>
<dbReference type="EMBL" id="JBJQOH010000004">
    <property type="protein sequence ID" value="KAL3686865.1"/>
    <property type="molecule type" value="Genomic_DNA"/>
</dbReference>
<name>A0ABD3H5R9_9MARC</name>
<sequence>MASPVVRISRSICRSWTSAVAEISRSLAPSSRVIQSRAYSEQGLKDAYTASSTEGTGSPEFDPNLSFDSPAGSSISNDSKPTEQTSEVRNQWNDARKDWRNSYPPRNYRTPRGVYKAIILGEVGQLPVQKILKSGKSVTIFSVGTGGMYNNRRPFEGESPQEFAERSYTQWHRVAVYQDRIAGLVMQHVKVGSQVYLEGNIESRVYNDPNSGVVKRIREIAVRNNGRLMFMDASSSFSAPTQPPIPVRVRDELPAEPAKEAL</sequence>
<dbReference type="InterPro" id="IPR011344">
    <property type="entry name" value="ssDNA-bd"/>
</dbReference>
<dbReference type="CDD" id="cd04496">
    <property type="entry name" value="SSB_OBF"/>
    <property type="match status" value="1"/>
</dbReference>
<keyword evidence="5" id="KW-1185">Reference proteome</keyword>
<proteinExistence type="predicted"/>
<protein>
    <submittedName>
        <fullName evidence="4">Uncharacterized protein</fullName>
    </submittedName>
</protein>
<comment type="caution">
    <text evidence="4">The sequence shown here is derived from an EMBL/GenBank/DDBJ whole genome shotgun (WGS) entry which is preliminary data.</text>
</comment>
<accession>A0ABD3H5R9</accession>
<dbReference type="Proteomes" id="UP001633002">
    <property type="component" value="Unassembled WGS sequence"/>
</dbReference>
<feature type="region of interest" description="Disordered" evidence="3">
    <location>
        <begin position="48"/>
        <end position="106"/>
    </location>
</feature>
<keyword evidence="1 2" id="KW-0238">DNA-binding</keyword>
<dbReference type="InterPro" id="IPR012340">
    <property type="entry name" value="NA-bd_OB-fold"/>
</dbReference>
<evidence type="ECO:0000256" key="1">
    <source>
        <dbReference type="ARBA" id="ARBA00023125"/>
    </source>
</evidence>
<dbReference type="InterPro" id="IPR000424">
    <property type="entry name" value="Primosome_PriB/ssb"/>
</dbReference>
<dbReference type="FunFam" id="2.40.50.140:FF:000160">
    <property type="entry name" value="single-stranded DNA-binding protein, mitochondrial"/>
    <property type="match status" value="1"/>
</dbReference>
<evidence type="ECO:0000256" key="2">
    <source>
        <dbReference type="PROSITE-ProRule" id="PRU00252"/>
    </source>
</evidence>
<dbReference type="NCBIfam" id="TIGR00621">
    <property type="entry name" value="ssb"/>
    <property type="match status" value="1"/>
</dbReference>